<sequence>MNHSKSILDQVDEYLHDNDPNTHATFMESEKDAMNNAQLYTGNWLSDDIQLDLDHLGETFFNNHNNTHGSNTSHHATQSHPLESRHHNDQGSNGGHINHQQFNLLDQSNPSIPKNTENNILNKNSNFAGIHSDLVFSPSASPLVAATQSNMGLQVTPFMNPQVLMGSNSTTVSNINTPYLRESGVPNVNGETSTHTSTKPTPLVSHYSPLSSPAVNDSQMYSSTNFTLPDSAVEPIQNNNNNNHHSSGNNSNASNGRNNSNNSTKLPKAKKSSSTSRGKRISFSSSTSTSGKQNFNGSTSKVRKNSPYMSANRSRRNYQELKNKNGSTITNSDSSGNTPVGNNNSTTPTNASWDDMVFKLPESSTAVVPSSSNVNNNGDALDSGGSKESSLTLSHFAVANKILPGTLENNELTNGFDEDNKMANKMVSIPLQTSIETTESWKQRTNNSERTRSSNSLSSSGTPPKYPKNGSVVINTSPAMKPRKASKVLSENGSSTNLTKVKSRSESKSGKKDDSKKEVHKVAEQERRNRLNCALNDLSSLIPDNLKETISIPSKATTAELACIYIRSLQEQIHKLEQSKGVTHH</sequence>
<dbReference type="OrthoDB" id="5344169at2759"/>
<feature type="compositionally biased region" description="Low complexity" evidence="1">
    <location>
        <begin position="238"/>
        <end position="263"/>
    </location>
</feature>
<dbReference type="Gene3D" id="4.10.280.10">
    <property type="entry name" value="Helix-loop-helix DNA-binding domain"/>
    <property type="match status" value="1"/>
</dbReference>
<gene>
    <name evidence="3" type="ORF">C6P45_000163</name>
</gene>
<dbReference type="SMART" id="SM00353">
    <property type="entry name" value="HLH"/>
    <property type="match status" value="1"/>
</dbReference>
<dbReference type="Pfam" id="PF00010">
    <property type="entry name" value="HLH"/>
    <property type="match status" value="1"/>
</dbReference>
<reference evidence="3 4" key="1">
    <citation type="submission" date="2020-11" db="EMBL/GenBank/DDBJ databases">
        <title>Kefir isolates.</title>
        <authorList>
            <person name="Marcisauskas S."/>
            <person name="Kim Y."/>
            <person name="Blasche S."/>
        </authorList>
    </citation>
    <scope>NUCLEOTIDE SEQUENCE [LARGE SCALE GENOMIC DNA]</scope>
    <source>
        <strain evidence="3 4">OG2</strain>
    </source>
</reference>
<organism evidence="3 4">
    <name type="scientific">Maudiozyma exigua</name>
    <name type="common">Yeast</name>
    <name type="synonym">Kazachstania exigua</name>
    <dbReference type="NCBI Taxonomy" id="34358"/>
    <lineage>
        <taxon>Eukaryota</taxon>
        <taxon>Fungi</taxon>
        <taxon>Dikarya</taxon>
        <taxon>Ascomycota</taxon>
        <taxon>Saccharomycotina</taxon>
        <taxon>Saccharomycetes</taxon>
        <taxon>Saccharomycetales</taxon>
        <taxon>Saccharomycetaceae</taxon>
        <taxon>Maudiozyma</taxon>
    </lineage>
</organism>
<feature type="compositionally biased region" description="Basic and acidic residues" evidence="1">
    <location>
        <begin position="439"/>
        <end position="452"/>
    </location>
</feature>
<protein>
    <recommendedName>
        <fullName evidence="2">BHLH domain-containing protein</fullName>
    </recommendedName>
</protein>
<dbReference type="InterPro" id="IPR036638">
    <property type="entry name" value="HLH_DNA-bd_sf"/>
</dbReference>
<feature type="compositionally biased region" description="Polar residues" evidence="1">
    <location>
        <begin position="489"/>
        <end position="499"/>
    </location>
</feature>
<feature type="domain" description="BHLH" evidence="2">
    <location>
        <begin position="515"/>
        <end position="569"/>
    </location>
</feature>
<feature type="compositionally biased region" description="Low complexity" evidence="1">
    <location>
        <begin position="272"/>
        <end position="292"/>
    </location>
</feature>
<feature type="compositionally biased region" description="Polar residues" evidence="1">
    <location>
        <begin position="208"/>
        <end position="228"/>
    </location>
</feature>
<name>A0A9P7B947_MAUEX</name>
<dbReference type="AlphaFoldDB" id="A0A9P7B947"/>
<keyword evidence="4" id="KW-1185">Reference proteome</keyword>
<feature type="compositionally biased region" description="Polar residues" evidence="1">
    <location>
        <begin position="324"/>
        <end position="352"/>
    </location>
</feature>
<comment type="caution">
    <text evidence="3">The sequence shown here is derived from an EMBL/GenBank/DDBJ whole genome shotgun (WGS) entry which is preliminary data.</text>
</comment>
<feature type="region of interest" description="Disordered" evidence="1">
    <location>
        <begin position="64"/>
        <end position="100"/>
    </location>
</feature>
<evidence type="ECO:0000313" key="3">
    <source>
        <dbReference type="EMBL" id="KAG0666954.1"/>
    </source>
</evidence>
<feature type="region of interest" description="Disordered" evidence="1">
    <location>
        <begin position="366"/>
        <end position="388"/>
    </location>
</feature>
<evidence type="ECO:0000256" key="1">
    <source>
        <dbReference type="SAM" id="MobiDB-lite"/>
    </source>
</evidence>
<evidence type="ECO:0000259" key="2">
    <source>
        <dbReference type="PROSITE" id="PS50888"/>
    </source>
</evidence>
<feature type="compositionally biased region" description="Polar residues" evidence="1">
    <location>
        <begin position="189"/>
        <end position="200"/>
    </location>
</feature>
<feature type="compositionally biased region" description="Low complexity" evidence="1">
    <location>
        <begin position="453"/>
        <end position="462"/>
    </location>
</feature>
<evidence type="ECO:0000313" key="4">
    <source>
        <dbReference type="Proteomes" id="UP000750334"/>
    </source>
</evidence>
<dbReference type="Proteomes" id="UP000750334">
    <property type="component" value="Unassembled WGS sequence"/>
</dbReference>
<feature type="compositionally biased region" description="Low complexity" evidence="1">
    <location>
        <begin position="64"/>
        <end position="76"/>
    </location>
</feature>
<feature type="compositionally biased region" description="Low complexity" evidence="1">
    <location>
        <begin position="366"/>
        <end position="377"/>
    </location>
</feature>
<proteinExistence type="predicted"/>
<dbReference type="InterPro" id="IPR011598">
    <property type="entry name" value="bHLH_dom"/>
</dbReference>
<dbReference type="EMBL" id="PUHR01000101">
    <property type="protein sequence ID" value="KAG0666954.1"/>
    <property type="molecule type" value="Genomic_DNA"/>
</dbReference>
<dbReference type="GO" id="GO:0046983">
    <property type="term" value="F:protein dimerization activity"/>
    <property type="evidence" value="ECO:0007669"/>
    <property type="project" value="InterPro"/>
</dbReference>
<feature type="region of interest" description="Disordered" evidence="1">
    <location>
        <begin position="175"/>
        <end position="353"/>
    </location>
</feature>
<dbReference type="PROSITE" id="PS50888">
    <property type="entry name" value="BHLH"/>
    <property type="match status" value="1"/>
</dbReference>
<feature type="region of interest" description="Disordered" evidence="1">
    <location>
        <begin position="434"/>
        <end position="526"/>
    </location>
</feature>
<dbReference type="SUPFAM" id="SSF47459">
    <property type="entry name" value="HLH, helix-loop-helix DNA-binding domain"/>
    <property type="match status" value="1"/>
</dbReference>
<feature type="compositionally biased region" description="Basic and acidic residues" evidence="1">
    <location>
        <begin position="503"/>
        <end position="526"/>
    </location>
</feature>
<accession>A0A9P7B947</accession>